<feature type="transmembrane region" description="Helical" evidence="5">
    <location>
        <begin position="151"/>
        <end position="173"/>
    </location>
</feature>
<evidence type="ECO:0000256" key="1">
    <source>
        <dbReference type="ARBA" id="ARBA00004141"/>
    </source>
</evidence>
<dbReference type="PANTHER" id="PTHR30371:SF0">
    <property type="entry name" value="SEC-INDEPENDENT PROTEIN TRANSLOCASE PROTEIN TATC, CHLOROPLASTIC-RELATED"/>
    <property type="match status" value="1"/>
</dbReference>
<dbReference type="GO" id="GO:0065002">
    <property type="term" value="P:intracellular protein transmembrane transport"/>
    <property type="evidence" value="ECO:0007669"/>
    <property type="project" value="TreeGrafter"/>
</dbReference>
<feature type="transmembrane region" description="Helical" evidence="5">
    <location>
        <begin position="185"/>
        <end position="202"/>
    </location>
</feature>
<evidence type="ECO:0000256" key="4">
    <source>
        <dbReference type="ARBA" id="ARBA00023136"/>
    </source>
</evidence>
<dbReference type="GO" id="GO:0043953">
    <property type="term" value="P:protein transport by the Tat complex"/>
    <property type="evidence" value="ECO:0007669"/>
    <property type="project" value="UniProtKB-UniRule"/>
</dbReference>
<keyword evidence="5" id="KW-0653">Protein transport</keyword>
<feature type="transmembrane region" description="Helical" evidence="5">
    <location>
        <begin position="208"/>
        <end position="228"/>
    </location>
</feature>
<dbReference type="GeneID" id="30412099"/>
<evidence type="ECO:0000313" key="6">
    <source>
        <dbReference type="EMBL" id="SCG85813.1"/>
    </source>
</evidence>
<organism evidence="6 7">
    <name type="scientific">Methanobacterium congolense</name>
    <dbReference type="NCBI Taxonomy" id="118062"/>
    <lineage>
        <taxon>Archaea</taxon>
        <taxon>Methanobacteriati</taxon>
        <taxon>Methanobacteriota</taxon>
        <taxon>Methanomada group</taxon>
        <taxon>Methanobacteria</taxon>
        <taxon>Methanobacteriales</taxon>
        <taxon>Methanobacteriaceae</taxon>
        <taxon>Methanobacterium</taxon>
    </lineage>
</organism>
<proteinExistence type="inferred from homology"/>
<comment type="similarity">
    <text evidence="5">Belongs to the TatC family.</text>
</comment>
<name>A0A1D3L2N9_9EURY</name>
<dbReference type="PRINTS" id="PR01840">
    <property type="entry name" value="TATCFAMILY"/>
</dbReference>
<keyword evidence="5" id="KW-0813">Transport</keyword>
<dbReference type="STRING" id="118062.MCBB_1255"/>
<keyword evidence="5" id="KW-1003">Cell membrane</keyword>
<dbReference type="AlphaFoldDB" id="A0A1D3L2N9"/>
<feature type="transmembrane region" description="Helical" evidence="5">
    <location>
        <begin position="61"/>
        <end position="82"/>
    </location>
</feature>
<sequence length="246" mass="27100">MEEPLIAHFDELRSRLIRIAIVIIAISAVTFPFANQILIRIQNDLLPEGMRLIVIGPLEAIWAQIEVCMLVAFVIALPYIIYETMKFLKPALKGSENSFLIKTIPPALILFGIGAIFTYKIVLVVTLKFLIGYATSSGVIPLLSLGDIISFILLMILVFGLLFELPLVCCALASLDLIDSDTLTGNRKGAYVGILIIAGILTPDPTPFTQLIVTLPMIILFEISVLLIKYMHRDKKMEVTNDASVG</sequence>
<evidence type="ECO:0000256" key="2">
    <source>
        <dbReference type="ARBA" id="ARBA00022692"/>
    </source>
</evidence>
<dbReference type="RefSeq" id="WP_071906937.1">
    <property type="nucleotide sequence ID" value="NZ_LT607756.1"/>
</dbReference>
<keyword evidence="5" id="KW-0811">Translocation</keyword>
<keyword evidence="4 5" id="KW-0472">Membrane</keyword>
<dbReference type="Pfam" id="PF00902">
    <property type="entry name" value="TatC"/>
    <property type="match status" value="1"/>
</dbReference>
<comment type="function">
    <text evidence="5">Part of the twin-arginine translocation (Tat) system that transports large folded proteins containing a characteristic twin-arginine motif in their signal peptide across membranes.</text>
</comment>
<dbReference type="OrthoDB" id="15305at2157"/>
<evidence type="ECO:0000256" key="5">
    <source>
        <dbReference type="HAMAP-Rule" id="MF_00902"/>
    </source>
</evidence>
<dbReference type="HAMAP" id="MF_00902">
    <property type="entry name" value="TatC"/>
    <property type="match status" value="1"/>
</dbReference>
<dbReference type="InterPro" id="IPR002033">
    <property type="entry name" value="TatC"/>
</dbReference>
<dbReference type="EMBL" id="LT607756">
    <property type="protein sequence ID" value="SCG85813.1"/>
    <property type="molecule type" value="Genomic_DNA"/>
</dbReference>
<keyword evidence="3 5" id="KW-1133">Transmembrane helix</keyword>
<dbReference type="GO" id="GO:0009977">
    <property type="term" value="F:proton motive force dependent protein transmembrane transporter activity"/>
    <property type="evidence" value="ECO:0007669"/>
    <property type="project" value="TreeGrafter"/>
</dbReference>
<feature type="transmembrane region" description="Helical" evidence="5">
    <location>
        <begin position="103"/>
        <end position="131"/>
    </location>
</feature>
<keyword evidence="2 5" id="KW-0812">Transmembrane</keyword>
<comment type="subcellular location">
    <subcellularLocation>
        <location evidence="5">Cell membrane</location>
        <topology evidence="5">Multi-pass membrane protein</topology>
    </subcellularLocation>
    <subcellularLocation>
        <location evidence="1">Membrane</location>
        <topology evidence="1">Multi-pass membrane protein</topology>
    </subcellularLocation>
</comment>
<gene>
    <name evidence="5 6" type="primary">tatC</name>
    <name evidence="6" type="ORF">MCBB_1255</name>
</gene>
<protein>
    <recommendedName>
        <fullName evidence="5">Sec-independent protein translocase protein TatC</fullName>
    </recommendedName>
</protein>
<feature type="transmembrane region" description="Helical" evidence="5">
    <location>
        <begin position="16"/>
        <end position="41"/>
    </location>
</feature>
<keyword evidence="7" id="KW-1185">Reference proteome</keyword>
<reference evidence="6 7" key="1">
    <citation type="submission" date="2016-08" db="EMBL/GenBank/DDBJ databases">
        <authorList>
            <person name="Seilhamer J.J."/>
        </authorList>
    </citation>
    <scope>NUCLEOTIDE SEQUENCE [LARGE SCALE GENOMIC DNA]</scope>
    <source>
        <strain evidence="6">Buetzberg</strain>
    </source>
</reference>
<comment type="subunit">
    <text evidence="5">Forms a complex with TatA.</text>
</comment>
<evidence type="ECO:0000256" key="3">
    <source>
        <dbReference type="ARBA" id="ARBA00022989"/>
    </source>
</evidence>
<dbReference type="GO" id="GO:0033281">
    <property type="term" value="C:TAT protein transport complex"/>
    <property type="evidence" value="ECO:0007669"/>
    <property type="project" value="UniProtKB-UniRule"/>
</dbReference>
<dbReference type="NCBIfam" id="TIGR00945">
    <property type="entry name" value="tatC"/>
    <property type="match status" value="1"/>
</dbReference>
<dbReference type="KEGG" id="mcub:MCBB_1255"/>
<evidence type="ECO:0000313" key="7">
    <source>
        <dbReference type="Proteomes" id="UP000094707"/>
    </source>
</evidence>
<dbReference type="Proteomes" id="UP000094707">
    <property type="component" value="Chromosome I"/>
</dbReference>
<dbReference type="PANTHER" id="PTHR30371">
    <property type="entry name" value="SEC-INDEPENDENT PROTEIN TRANSLOCASE PROTEIN TATC"/>
    <property type="match status" value="1"/>
</dbReference>
<dbReference type="PATRIC" id="fig|129848.4.peg.1271"/>
<accession>A0A1D3L2N9</accession>